<dbReference type="EMBL" id="MT143728">
    <property type="protein sequence ID" value="QJB01721.1"/>
    <property type="molecule type" value="Genomic_DNA"/>
</dbReference>
<reference evidence="2" key="1">
    <citation type="submission" date="2020-03" db="EMBL/GenBank/DDBJ databases">
        <title>The deep terrestrial virosphere.</title>
        <authorList>
            <person name="Holmfeldt K."/>
            <person name="Nilsson E."/>
            <person name="Simone D."/>
            <person name="Lopez-Fernandez M."/>
            <person name="Wu X."/>
            <person name="de Brujin I."/>
            <person name="Lundin D."/>
            <person name="Andersson A."/>
            <person name="Bertilsson S."/>
            <person name="Dopson M."/>
        </authorList>
    </citation>
    <scope>NUCLEOTIDE SEQUENCE</scope>
    <source>
        <strain evidence="2">MM171B02100</strain>
    </source>
</reference>
<keyword evidence="1" id="KW-1133">Transmembrane helix</keyword>
<accession>A0A6M3M1X6</accession>
<protein>
    <submittedName>
        <fullName evidence="2">Uncharacterized protein</fullName>
    </submittedName>
</protein>
<evidence type="ECO:0000256" key="1">
    <source>
        <dbReference type="SAM" id="Phobius"/>
    </source>
</evidence>
<name>A0A6M3M1X6_9ZZZZ</name>
<gene>
    <name evidence="2" type="ORF">MM171B02100_0001</name>
</gene>
<organism evidence="2">
    <name type="scientific">viral metagenome</name>
    <dbReference type="NCBI Taxonomy" id="1070528"/>
    <lineage>
        <taxon>unclassified sequences</taxon>
        <taxon>metagenomes</taxon>
        <taxon>organismal metagenomes</taxon>
    </lineage>
</organism>
<dbReference type="AlphaFoldDB" id="A0A6M3M1X6"/>
<keyword evidence="1" id="KW-0812">Transmembrane</keyword>
<feature type="transmembrane region" description="Helical" evidence="1">
    <location>
        <begin position="77"/>
        <end position="96"/>
    </location>
</feature>
<evidence type="ECO:0000313" key="2">
    <source>
        <dbReference type="EMBL" id="QJB01721.1"/>
    </source>
</evidence>
<proteinExistence type="predicted"/>
<keyword evidence="1" id="KW-0472">Membrane</keyword>
<sequence>MNYTIHWSNNLSLSETLNMTNTKTNGTYYHAFSNASANGTLYYWSVNLTDSNDNWRNETYSFTTRNETGKTNMGTKLYPVILIFALIPFVLFFLTYKKRKNKKRRY</sequence>